<dbReference type="InterPro" id="IPR026392">
    <property type="entry name" value="Exo/Archaeosortase_dom"/>
</dbReference>
<dbReference type="EMBL" id="FOHK01000007">
    <property type="protein sequence ID" value="SET36488.1"/>
    <property type="molecule type" value="Genomic_DNA"/>
</dbReference>
<evidence type="ECO:0000256" key="2">
    <source>
        <dbReference type="ARBA" id="ARBA00022475"/>
    </source>
</evidence>
<dbReference type="Pfam" id="PF09721">
    <property type="entry name" value="Exosortase_EpsH"/>
    <property type="match status" value="1"/>
</dbReference>
<dbReference type="GO" id="GO:0008233">
    <property type="term" value="F:peptidase activity"/>
    <property type="evidence" value="ECO:0007669"/>
    <property type="project" value="UniProtKB-KW"/>
</dbReference>
<keyword evidence="10" id="KW-1185">Reference proteome</keyword>
<keyword evidence="7 8" id="KW-0472">Membrane</keyword>
<dbReference type="STRING" id="349064.SAMN05660429_01613"/>
<keyword evidence="3" id="KW-0645">Protease</keyword>
<feature type="transmembrane region" description="Helical" evidence="8">
    <location>
        <begin position="254"/>
        <end position="273"/>
    </location>
</feature>
<feature type="transmembrane region" description="Helical" evidence="8">
    <location>
        <begin position="101"/>
        <end position="119"/>
    </location>
</feature>
<evidence type="ECO:0000256" key="3">
    <source>
        <dbReference type="ARBA" id="ARBA00022670"/>
    </source>
</evidence>
<evidence type="ECO:0000313" key="9">
    <source>
        <dbReference type="EMBL" id="SET36488.1"/>
    </source>
</evidence>
<evidence type="ECO:0000256" key="5">
    <source>
        <dbReference type="ARBA" id="ARBA00022801"/>
    </source>
</evidence>
<keyword evidence="4 8" id="KW-0812">Transmembrane</keyword>
<keyword evidence="5" id="KW-0378">Hydrolase</keyword>
<organism evidence="9 10">
    <name type="scientific">Thalassotalea agarivorans</name>
    <name type="common">Thalassomonas agarivorans</name>
    <dbReference type="NCBI Taxonomy" id="349064"/>
    <lineage>
        <taxon>Bacteria</taxon>
        <taxon>Pseudomonadati</taxon>
        <taxon>Pseudomonadota</taxon>
        <taxon>Gammaproteobacteria</taxon>
        <taxon>Alteromonadales</taxon>
        <taxon>Colwelliaceae</taxon>
        <taxon>Thalassotalea</taxon>
    </lineage>
</organism>
<reference evidence="9 10" key="1">
    <citation type="submission" date="2016-10" db="EMBL/GenBank/DDBJ databases">
        <authorList>
            <person name="de Groot N.N."/>
        </authorList>
    </citation>
    <scope>NUCLEOTIDE SEQUENCE [LARGE SCALE GENOMIC DNA]</scope>
    <source>
        <strain evidence="9 10">DSM 19706</strain>
    </source>
</reference>
<evidence type="ECO:0000256" key="8">
    <source>
        <dbReference type="SAM" id="Phobius"/>
    </source>
</evidence>
<proteinExistence type="predicted"/>
<sequence>MMEALAIRKGNGRRQFIVLMAILTVFALINLPILNTLWRHSFDDGTYSHAYLVPFISIFLYIKLAQKGFLQFRSQPNYLVSAFVVMSQLLLFISINAQITLGYWFGFLLTTNLLVFVVFSFNARVLFAGALLIFIFPFYGALLPILQTISVEAVSIMLSFTSVPAYIDPPYVEVPGGAFEIAHGCSGLRYLIVATAISALYCFLYIKRPKNMVIFFSTALLFAFLTNWIRITALILIGHYTNMESDIIRDHNNFGWYIFIPFIIALFYIGNRLSDHDFLDDENKEHSAQPLTLRYHHLMLLLIVVATSSVTKQFATMEQQNLATEVPFPESIYGIANAKALAPSMQGFAVVYEITFNPSDLDAKPTNYANKYEPANSRLLASERMQGWQVSKVVYNNKTAVIAYQYKLGIETRSTPSGYKKLRLANGFNPRQAPILQWGIAYCGEGEPLWLTQLCQ</sequence>
<dbReference type="RefSeq" id="WP_093329113.1">
    <property type="nucleotide sequence ID" value="NZ_AP027363.1"/>
</dbReference>
<keyword evidence="2" id="KW-1003">Cell membrane</keyword>
<name>A0A1I0DW78_THASX</name>
<dbReference type="Proteomes" id="UP000199308">
    <property type="component" value="Unassembled WGS sequence"/>
</dbReference>
<dbReference type="AlphaFoldDB" id="A0A1I0DW78"/>
<evidence type="ECO:0000256" key="6">
    <source>
        <dbReference type="ARBA" id="ARBA00022989"/>
    </source>
</evidence>
<keyword evidence="6 8" id="KW-1133">Transmembrane helix</keyword>
<feature type="transmembrane region" description="Helical" evidence="8">
    <location>
        <begin position="46"/>
        <end position="65"/>
    </location>
</feature>
<feature type="transmembrane region" description="Helical" evidence="8">
    <location>
        <begin position="77"/>
        <end position="95"/>
    </location>
</feature>
<accession>A0A1I0DW78</accession>
<evidence type="ECO:0000313" key="10">
    <source>
        <dbReference type="Proteomes" id="UP000199308"/>
    </source>
</evidence>
<comment type="subcellular location">
    <subcellularLocation>
        <location evidence="1">Cell membrane</location>
        <topology evidence="1">Multi-pass membrane protein</topology>
    </subcellularLocation>
</comment>
<dbReference type="GO" id="GO:0006508">
    <property type="term" value="P:proteolysis"/>
    <property type="evidence" value="ECO:0007669"/>
    <property type="project" value="UniProtKB-KW"/>
</dbReference>
<protein>
    <submittedName>
        <fullName evidence="9">Exosortase A</fullName>
    </submittedName>
</protein>
<evidence type="ECO:0000256" key="1">
    <source>
        <dbReference type="ARBA" id="ARBA00004651"/>
    </source>
</evidence>
<dbReference type="NCBIfam" id="TIGR04178">
    <property type="entry name" value="exo_archaeo"/>
    <property type="match status" value="1"/>
</dbReference>
<feature type="transmembrane region" description="Helical" evidence="8">
    <location>
        <begin position="212"/>
        <end position="233"/>
    </location>
</feature>
<dbReference type="OrthoDB" id="9797363at2"/>
<dbReference type="InterPro" id="IPR019127">
    <property type="entry name" value="Exosortase"/>
</dbReference>
<feature type="transmembrane region" description="Helical" evidence="8">
    <location>
        <begin position="188"/>
        <end position="206"/>
    </location>
</feature>
<dbReference type="InterPro" id="IPR013426">
    <property type="entry name" value="EpsH-like"/>
</dbReference>
<gene>
    <name evidence="9" type="ORF">SAMN05660429_01613</name>
</gene>
<feature type="transmembrane region" description="Helical" evidence="8">
    <location>
        <begin position="126"/>
        <end position="143"/>
    </location>
</feature>
<dbReference type="GO" id="GO:0005886">
    <property type="term" value="C:plasma membrane"/>
    <property type="evidence" value="ECO:0007669"/>
    <property type="project" value="UniProtKB-SubCell"/>
</dbReference>
<evidence type="ECO:0000256" key="7">
    <source>
        <dbReference type="ARBA" id="ARBA00023136"/>
    </source>
</evidence>
<dbReference type="NCBIfam" id="TIGR02602">
    <property type="entry name" value="8TM_EpsH"/>
    <property type="match status" value="1"/>
</dbReference>
<feature type="transmembrane region" description="Helical" evidence="8">
    <location>
        <begin position="16"/>
        <end position="34"/>
    </location>
</feature>
<evidence type="ECO:0000256" key="4">
    <source>
        <dbReference type="ARBA" id="ARBA00022692"/>
    </source>
</evidence>